<protein>
    <submittedName>
        <fullName evidence="1">Uncharacterized protein</fullName>
    </submittedName>
</protein>
<reference evidence="1" key="1">
    <citation type="submission" date="2022-10" db="EMBL/GenBank/DDBJ databases">
        <title>Genome Sequence of Xylaria curta.</title>
        <authorList>
            <person name="Buettner E."/>
        </authorList>
    </citation>
    <scope>NUCLEOTIDE SEQUENCE</scope>
    <source>
        <strain evidence="1">Babe10</strain>
    </source>
</reference>
<gene>
    <name evidence="1" type="ORF">NUW58_g106</name>
</gene>
<comment type="caution">
    <text evidence="1">The sequence shown here is derived from an EMBL/GenBank/DDBJ whole genome shotgun (WGS) entry which is preliminary data.</text>
</comment>
<dbReference type="EMBL" id="JAPDGR010000007">
    <property type="protein sequence ID" value="KAJ2999114.1"/>
    <property type="molecule type" value="Genomic_DNA"/>
</dbReference>
<accession>A0ACC1PRL3</accession>
<proteinExistence type="predicted"/>
<dbReference type="Proteomes" id="UP001143856">
    <property type="component" value="Unassembled WGS sequence"/>
</dbReference>
<name>A0ACC1PRL3_9PEZI</name>
<evidence type="ECO:0000313" key="1">
    <source>
        <dbReference type="EMBL" id="KAJ2999114.1"/>
    </source>
</evidence>
<keyword evidence="2" id="KW-1185">Reference proteome</keyword>
<sequence length="811" mass="89525">MPSGPRNGRNYGPAVSISSQLPLEPALRTSTKRRQGLLYGEGEEAEILGYRSSSVKTNSSAIQRGSGSNTSPTTNYDLDSDSDLDHQASTQPVPADSDASGHSRSSSGLLLPCRDGPITRARAREQELHIHDQTRGNNPGVSSHKNNKPSSKTNNDNHQFPPLLSHQNSSSSRADKPKTKFIDGYDGSVDEHSIADGESLVSLVFTSESSKSNPDDDEYELPKSEIDGSCSEMSIIAEIRGHRKNTPNHKSTKVAYSSKPRGKQIAKGKAAPIVTKKSNLSGTNKTTTPVQEVPVVLIHAVHSPSEQDASLDEPVPIPQDANIIPECSSQENSGLAQNHQDFVKDSQDTASPLKSRLPTSKPRRAKRPFSQDNRGSQETKQVLAASTHGINDIYRKSTAREGKSSSTSPINTAIRVDREAQAITPAKLTTLNTRYAEAKRQKGNSGVRLAAGKRTDRVTIYKRPTIHEANSSPISQSANHHSQFTDREYGGTHLQNSDSYYTGDGTSQILDNLKPSERLANESELNIFNEEAPDNFDVHTQAHVLHSDSSPIRLNHMKDVENGAIQAISIDTQPWSRHPYHQVELEEEVARDDTTRSCFVVTGETSHVKHIPTKVAGECKETGHKSSTKTFGGTSNAKQPLHPNSIKWAKGLANISRQGGLTSVPAAIVEEREPLVQTPATMRESALRGQRDAIFESIQDLTTTALKHLQSKESVVDNITENYQRSGRKLIDMVMDRQYTELRHVSADFHRKCIQLRNLFRESAHHLRTIHREVPSKDNQYLRDWDKRSKELEEEIKVAKKALAYMTENIP</sequence>
<evidence type="ECO:0000313" key="2">
    <source>
        <dbReference type="Proteomes" id="UP001143856"/>
    </source>
</evidence>
<organism evidence="1 2">
    <name type="scientific">Xylaria curta</name>
    <dbReference type="NCBI Taxonomy" id="42375"/>
    <lineage>
        <taxon>Eukaryota</taxon>
        <taxon>Fungi</taxon>
        <taxon>Dikarya</taxon>
        <taxon>Ascomycota</taxon>
        <taxon>Pezizomycotina</taxon>
        <taxon>Sordariomycetes</taxon>
        <taxon>Xylariomycetidae</taxon>
        <taxon>Xylariales</taxon>
        <taxon>Xylariaceae</taxon>
        <taxon>Xylaria</taxon>
    </lineage>
</organism>